<keyword evidence="4" id="KW-1185">Reference proteome</keyword>
<gene>
    <name evidence="3" type="ORF">FIESC28_11136</name>
</gene>
<dbReference type="EMBL" id="QKXC01000356">
    <property type="protein sequence ID" value="RBR06249.1"/>
    <property type="molecule type" value="Genomic_DNA"/>
</dbReference>
<name>A0A366QMV0_9HYPO</name>
<evidence type="ECO:0000313" key="4">
    <source>
        <dbReference type="Proteomes" id="UP000253153"/>
    </source>
</evidence>
<feature type="compositionally biased region" description="Polar residues" evidence="1">
    <location>
        <begin position="1"/>
        <end position="18"/>
    </location>
</feature>
<feature type="transmembrane region" description="Helical" evidence="2">
    <location>
        <begin position="128"/>
        <end position="149"/>
    </location>
</feature>
<feature type="region of interest" description="Disordered" evidence="1">
    <location>
        <begin position="1"/>
        <end position="52"/>
    </location>
</feature>
<evidence type="ECO:0000256" key="1">
    <source>
        <dbReference type="SAM" id="MobiDB-lite"/>
    </source>
</evidence>
<evidence type="ECO:0000313" key="3">
    <source>
        <dbReference type="EMBL" id="RBR06249.1"/>
    </source>
</evidence>
<evidence type="ECO:0008006" key="5">
    <source>
        <dbReference type="Google" id="ProtNLM"/>
    </source>
</evidence>
<feature type="region of interest" description="Disordered" evidence="1">
    <location>
        <begin position="69"/>
        <end position="121"/>
    </location>
</feature>
<feature type="compositionally biased region" description="Low complexity" evidence="1">
    <location>
        <begin position="81"/>
        <end position="98"/>
    </location>
</feature>
<protein>
    <recommendedName>
        <fullName evidence="5">Transmembrane protein</fullName>
    </recommendedName>
</protein>
<dbReference type="Proteomes" id="UP000253153">
    <property type="component" value="Unassembled WGS sequence"/>
</dbReference>
<dbReference type="RefSeq" id="XP_031010683.1">
    <property type="nucleotide sequence ID" value="XM_031165264.1"/>
</dbReference>
<dbReference type="AlphaFoldDB" id="A0A366QMV0"/>
<dbReference type="GeneID" id="42000560"/>
<sequence length="198" mass="21487">MSQKRSTSNHSPTRNQDSLCPDHTDRPNGGPQYSVDLESRQTSPALSAARPLTHGEHEFQLYALFAGHSKSSKSEQDKDNTSTTPEPSSSSAPSSSPSQVASLAEELHKAPTSAAEHQSVGGSSRRKMICNSIGILAVIAILSFLVYFYETGNPLWIIPRQEVLSTPYDLTEPIEELYEGYDTPSTQSPFAYGAQGNI</sequence>
<reference evidence="3 4" key="1">
    <citation type="submission" date="2018-06" db="EMBL/GenBank/DDBJ databases">
        <title>Fusarium incarnatum-equiseti species complex species 28.</title>
        <authorList>
            <person name="Gardiner D.M."/>
        </authorList>
    </citation>
    <scope>NUCLEOTIDE SEQUENCE [LARGE SCALE GENOMIC DNA]</scope>
    <source>
        <strain evidence="3 4">FIESC_28</strain>
    </source>
</reference>
<accession>A0A366QMV0</accession>
<keyword evidence="2" id="KW-0812">Transmembrane</keyword>
<keyword evidence="2" id="KW-1133">Transmembrane helix</keyword>
<comment type="caution">
    <text evidence="3">The sequence shown here is derived from an EMBL/GenBank/DDBJ whole genome shotgun (WGS) entry which is preliminary data.</text>
</comment>
<organism evidence="3 4">
    <name type="scientific">Fusarium coffeatum</name>
    <dbReference type="NCBI Taxonomy" id="231269"/>
    <lineage>
        <taxon>Eukaryota</taxon>
        <taxon>Fungi</taxon>
        <taxon>Dikarya</taxon>
        <taxon>Ascomycota</taxon>
        <taxon>Pezizomycotina</taxon>
        <taxon>Sordariomycetes</taxon>
        <taxon>Hypocreomycetidae</taxon>
        <taxon>Hypocreales</taxon>
        <taxon>Nectriaceae</taxon>
        <taxon>Fusarium</taxon>
        <taxon>Fusarium incarnatum-equiseti species complex</taxon>
    </lineage>
</organism>
<keyword evidence="2" id="KW-0472">Membrane</keyword>
<evidence type="ECO:0000256" key="2">
    <source>
        <dbReference type="SAM" id="Phobius"/>
    </source>
</evidence>
<proteinExistence type="predicted"/>